<evidence type="ECO:0000256" key="6">
    <source>
        <dbReference type="SAM" id="Phobius"/>
    </source>
</evidence>
<keyword evidence="4 6" id="KW-1133">Transmembrane helix</keyword>
<sequence>MTGVRRGLGGVVPRGVGAGGEARGEVPLLACLFAVVAVLTAVIVAGPPVLDRMAGDALAARAADAQAARTLVRQSAVLHRLDERAQADPARSTLAPELAAAGRQFLRTAKAPLSGALRHQSTRVEVAPAGTSTAAGPGQLALLYADDAPARAAYVQGGPPGRAGRDGPIDVAVSVRTRDALHLALGQILDLEPVSDHYRTPARVSGFFALPPDAEAPLWRQEPLLERPSGGAGGWRAQAVVDASALDALQLRGAGDLTVTWQSVLRPDGAAATRMATPGGLVALSRAAEAYAVSSGDRYCPPDEGGYTIVACSVAGHGTETLDTADDIPLLVQDFGAEREQARTLESFALAGLLAVGLATVVVTARLALHRRAAAQALQRARGASAADLALLRLLQTAPAALLGLLAGLVAAGLLAPPGTSPGSALPAVALAAVAWLVLPALTWVALRDRGRREHPPRGTRRLTIEAGVLALAVAGVLALRSRGSAGSASGIDLQLAAVPAVLGLAAVVLLVRAYPLPLRLLARAARRGRGAVGTIGLSRAAGEAPRHALALLVLVTTLSTAVFGGLVSRTVADGRRAAAVWTAGADATVVGAGRDGTAEADLLHVPGVRRAVVLRGTTSRLVSGRDGTSWGRVRIAGVDAAGLHAAAPGSVLARALLAAGPARASTGADGRIVLPALASAEFGTAAVGDVYASALHNSHVSFRIVGVLGDAVREDPALGPLTATDAARTAGPGGDPTAAAPLPMLMLDAAAAAVLTRHDTDYSQVLLYGPRLDAAALHVAAARVTGPTGELVLRDEELAAAGHDGLLSGVRRVYAAGTALSVLLALLALVLELLTTARERGRTASRLRTLGLPTRSLAALEALELLPMALAAVAGGVAVGLATPTVLGPALTLRRFTGGPQAPPLHTDYLLTAALGAGLAALVVATVAAETWLGRRRGLGAVLRLGDPA</sequence>
<evidence type="ECO:0000256" key="5">
    <source>
        <dbReference type="ARBA" id="ARBA00023136"/>
    </source>
</evidence>
<keyword evidence="2" id="KW-1003">Cell membrane</keyword>
<comment type="subcellular location">
    <subcellularLocation>
        <location evidence="1">Cell membrane</location>
        <topology evidence="1">Multi-pass membrane protein</topology>
    </subcellularLocation>
</comment>
<feature type="transmembrane region" description="Helical" evidence="6">
    <location>
        <begin position="28"/>
        <end position="50"/>
    </location>
</feature>
<dbReference type="EMBL" id="FODD01000004">
    <property type="protein sequence ID" value="SEN36351.1"/>
    <property type="molecule type" value="Genomic_DNA"/>
</dbReference>
<feature type="transmembrane region" description="Helical" evidence="6">
    <location>
        <begin position="390"/>
        <end position="416"/>
    </location>
</feature>
<dbReference type="GO" id="GO:0005886">
    <property type="term" value="C:plasma membrane"/>
    <property type="evidence" value="ECO:0007669"/>
    <property type="project" value="UniProtKB-SubCell"/>
</dbReference>
<keyword evidence="3 6" id="KW-0812">Transmembrane</keyword>
<dbReference type="Proteomes" id="UP000181951">
    <property type="component" value="Unassembled WGS sequence"/>
</dbReference>
<evidence type="ECO:0000256" key="3">
    <source>
        <dbReference type="ARBA" id="ARBA00022692"/>
    </source>
</evidence>
<feature type="transmembrane region" description="Helical" evidence="6">
    <location>
        <begin position="428"/>
        <end position="447"/>
    </location>
</feature>
<dbReference type="InterPro" id="IPR003838">
    <property type="entry name" value="ABC3_permease_C"/>
</dbReference>
<keyword evidence="9" id="KW-1185">Reference proteome</keyword>
<feature type="transmembrane region" description="Helical" evidence="6">
    <location>
        <begin position="494"/>
        <end position="515"/>
    </location>
</feature>
<name>A0A1H8FX04_9ACTN</name>
<gene>
    <name evidence="8" type="ORF">SAMN05216267_1004133</name>
</gene>
<evidence type="ECO:0000256" key="2">
    <source>
        <dbReference type="ARBA" id="ARBA00022475"/>
    </source>
</evidence>
<feature type="transmembrane region" description="Helical" evidence="6">
    <location>
        <begin position="549"/>
        <end position="568"/>
    </location>
</feature>
<protein>
    <submittedName>
        <fullName evidence="8">Putative ABC transport system permease protein</fullName>
    </submittedName>
</protein>
<evidence type="ECO:0000313" key="9">
    <source>
        <dbReference type="Proteomes" id="UP000181951"/>
    </source>
</evidence>
<feature type="transmembrane region" description="Helical" evidence="6">
    <location>
        <begin position="857"/>
        <end position="883"/>
    </location>
</feature>
<organism evidence="8 9">
    <name type="scientific">Actinacidiphila rubida</name>
    <dbReference type="NCBI Taxonomy" id="310780"/>
    <lineage>
        <taxon>Bacteria</taxon>
        <taxon>Bacillati</taxon>
        <taxon>Actinomycetota</taxon>
        <taxon>Actinomycetes</taxon>
        <taxon>Kitasatosporales</taxon>
        <taxon>Streptomycetaceae</taxon>
        <taxon>Actinacidiphila</taxon>
    </lineage>
</organism>
<evidence type="ECO:0000256" key="4">
    <source>
        <dbReference type="ARBA" id="ARBA00022989"/>
    </source>
</evidence>
<feature type="domain" description="ABC3 transporter permease C-terminal" evidence="7">
    <location>
        <begin position="820"/>
        <end position="929"/>
    </location>
</feature>
<dbReference type="STRING" id="310780.SAMN05216267_1004133"/>
<keyword evidence="5 6" id="KW-0472">Membrane</keyword>
<feature type="transmembrane region" description="Helical" evidence="6">
    <location>
        <begin position="348"/>
        <end position="369"/>
    </location>
</feature>
<reference evidence="8 9" key="1">
    <citation type="submission" date="2016-10" db="EMBL/GenBank/DDBJ databases">
        <authorList>
            <person name="de Groot N.N."/>
        </authorList>
    </citation>
    <scope>NUCLEOTIDE SEQUENCE [LARGE SCALE GENOMIC DNA]</scope>
    <source>
        <strain evidence="8 9">CGMCC 4.2026</strain>
    </source>
</reference>
<feature type="transmembrane region" description="Helical" evidence="6">
    <location>
        <begin position="814"/>
        <end position="836"/>
    </location>
</feature>
<feature type="transmembrane region" description="Helical" evidence="6">
    <location>
        <begin position="463"/>
        <end position="482"/>
    </location>
</feature>
<feature type="transmembrane region" description="Helical" evidence="6">
    <location>
        <begin position="910"/>
        <end position="930"/>
    </location>
</feature>
<proteinExistence type="predicted"/>
<dbReference type="Pfam" id="PF02687">
    <property type="entry name" value="FtsX"/>
    <property type="match status" value="1"/>
</dbReference>
<evidence type="ECO:0000259" key="7">
    <source>
        <dbReference type="Pfam" id="PF02687"/>
    </source>
</evidence>
<evidence type="ECO:0000256" key="1">
    <source>
        <dbReference type="ARBA" id="ARBA00004651"/>
    </source>
</evidence>
<dbReference type="AlphaFoldDB" id="A0A1H8FX04"/>
<evidence type="ECO:0000313" key="8">
    <source>
        <dbReference type="EMBL" id="SEN36351.1"/>
    </source>
</evidence>
<accession>A0A1H8FX04</accession>